<accession>A0AC35U942</accession>
<evidence type="ECO:0000313" key="1">
    <source>
        <dbReference type="Proteomes" id="UP000095286"/>
    </source>
</evidence>
<name>A0AC35U942_9BILA</name>
<organism evidence="1 2">
    <name type="scientific">Rhabditophanes sp. KR3021</name>
    <dbReference type="NCBI Taxonomy" id="114890"/>
    <lineage>
        <taxon>Eukaryota</taxon>
        <taxon>Metazoa</taxon>
        <taxon>Ecdysozoa</taxon>
        <taxon>Nematoda</taxon>
        <taxon>Chromadorea</taxon>
        <taxon>Rhabditida</taxon>
        <taxon>Tylenchina</taxon>
        <taxon>Panagrolaimomorpha</taxon>
        <taxon>Strongyloidoidea</taxon>
        <taxon>Alloionematidae</taxon>
        <taxon>Rhabditophanes</taxon>
    </lineage>
</organism>
<reference evidence="2" key="1">
    <citation type="submission" date="2016-11" db="UniProtKB">
        <authorList>
            <consortium name="WormBaseParasite"/>
        </authorList>
    </citation>
    <scope>IDENTIFICATION</scope>
    <source>
        <strain evidence="2">KR3021</strain>
    </source>
</reference>
<evidence type="ECO:0000313" key="2">
    <source>
        <dbReference type="WBParaSite" id="RSKR_0000850450.1"/>
    </source>
</evidence>
<dbReference type="Proteomes" id="UP000095286">
    <property type="component" value="Unplaced"/>
</dbReference>
<dbReference type="WBParaSite" id="RSKR_0000850450.1">
    <property type="protein sequence ID" value="RSKR_0000850450.1"/>
    <property type="gene ID" value="RSKR_0000850450"/>
</dbReference>
<protein>
    <submittedName>
        <fullName evidence="2">Neur_chan_memb domain-containing protein</fullName>
    </submittedName>
</protein>
<proteinExistence type="predicted"/>
<sequence length="108" mass="12210">MDDNVVLVIIGRYCSVIFGAFCFTCALIASVYRGYVTMCLPVENNKKNKAVPKNGLKKINSCGKQTEAHLKMTLNFYKKMHVRISEIVDHKLSENGKGIQLNFEVQRP</sequence>